<name>A0A084AUS8_STACB</name>
<dbReference type="HOGENOM" id="CLU_009600_14_1_1"/>
<evidence type="ECO:0000313" key="3">
    <source>
        <dbReference type="EMBL" id="KEY69057.1"/>
    </source>
</evidence>
<dbReference type="PANTHER" id="PTHR42678">
    <property type="entry name" value="AMIDASE"/>
    <property type="match status" value="1"/>
</dbReference>
<dbReference type="Gene3D" id="3.90.1300.10">
    <property type="entry name" value="Amidase signature (AS) domain"/>
    <property type="match status" value="1"/>
</dbReference>
<dbReference type="AlphaFoldDB" id="A0A084AUS8"/>
<evidence type="ECO:0000259" key="2">
    <source>
        <dbReference type="Pfam" id="PF01425"/>
    </source>
</evidence>
<dbReference type="InterPro" id="IPR036928">
    <property type="entry name" value="AS_sf"/>
</dbReference>
<dbReference type="Pfam" id="PF01425">
    <property type="entry name" value="Amidase"/>
    <property type="match status" value="1"/>
</dbReference>
<keyword evidence="4" id="KW-1185">Reference proteome</keyword>
<dbReference type="PANTHER" id="PTHR42678:SF34">
    <property type="entry name" value="OS04G0183300 PROTEIN"/>
    <property type="match status" value="1"/>
</dbReference>
<keyword evidence="1" id="KW-0732">Signal</keyword>
<dbReference type="InterPro" id="IPR023631">
    <property type="entry name" value="Amidase_dom"/>
</dbReference>
<accession>A0A084AUS8</accession>
<reference evidence="3 4" key="1">
    <citation type="journal article" date="2014" name="BMC Genomics">
        <title>Comparative genome sequencing reveals chemotype-specific gene clusters in the toxigenic black mold Stachybotrys.</title>
        <authorList>
            <person name="Semeiks J."/>
            <person name="Borek D."/>
            <person name="Otwinowski Z."/>
            <person name="Grishin N.V."/>
        </authorList>
    </citation>
    <scope>NUCLEOTIDE SEQUENCE [LARGE SCALE GENOMIC DNA]</scope>
    <source>
        <strain evidence="4">CBS 109288 / IBT 7711</strain>
    </source>
</reference>
<protein>
    <recommendedName>
        <fullName evidence="2">Amidase domain-containing protein</fullName>
    </recommendedName>
</protein>
<proteinExistence type="predicted"/>
<dbReference type="EMBL" id="KL648554">
    <property type="protein sequence ID" value="KEY69057.1"/>
    <property type="molecule type" value="Genomic_DNA"/>
</dbReference>
<feature type="chain" id="PRO_5001771325" description="Amidase domain-containing protein" evidence="1">
    <location>
        <begin position="23"/>
        <end position="558"/>
    </location>
</feature>
<feature type="signal peptide" evidence="1">
    <location>
        <begin position="1"/>
        <end position="22"/>
    </location>
</feature>
<organism evidence="3 4">
    <name type="scientific">Stachybotrys chartarum (strain CBS 109288 / IBT 7711)</name>
    <name type="common">Toxic black mold</name>
    <name type="synonym">Stilbospora chartarum</name>
    <dbReference type="NCBI Taxonomy" id="1280523"/>
    <lineage>
        <taxon>Eukaryota</taxon>
        <taxon>Fungi</taxon>
        <taxon>Dikarya</taxon>
        <taxon>Ascomycota</taxon>
        <taxon>Pezizomycotina</taxon>
        <taxon>Sordariomycetes</taxon>
        <taxon>Hypocreomycetidae</taxon>
        <taxon>Hypocreales</taxon>
        <taxon>Stachybotryaceae</taxon>
        <taxon>Stachybotrys</taxon>
    </lineage>
</organism>
<evidence type="ECO:0000256" key="1">
    <source>
        <dbReference type="SAM" id="SignalP"/>
    </source>
</evidence>
<dbReference type="Proteomes" id="UP000028045">
    <property type="component" value="Unassembled WGS sequence"/>
</dbReference>
<sequence>MYLAKIVSGTLVLLHHIAPATGRPGPYTPPLLDASLEELRDGLESGVFTSVDLAAAYMARIAEVNGELRAVTEINPDALAIAAERDAERRRAASPAELGPLHGIPVLLKDNIATRDRLNTTAGSFALLGARVREDSTVAARLRRAGAIILGKTNMSQWASWRSESTSAGWSAYGGQTVGAYFPGHDPSGSSSGSAVGASIGLAWAALGTETAGSIIHPAHLNNVVGIKPTVGLTSRYLVVPLMEHQDTVGPLARTVRDAAALLSVIVGPDSKDNYTSAIPWREPPDYVGACRGDGRYGLEGRRIGVSRALMALLPDQTVQVAPQVFEAALEILRSAGAEIVEDIPLPGLALAALNDYNSVLCGADFLTNLPDKYLSLLETNPNNIRSLGDLRNFTHANPLEQQATRDTLSWDVSLARGLTNRSPAFWGNYTASLRAWGPLGLTGALKRHSLDAVVLPSTYASLLAGALGTPVVSVPMGRTPRGSPLRRNAFGNLNQTAPNQPMGLGFAGAAFSELSLIEMAYAYEQRTLWRGRVKPFVQPWTEIADVVGGRCVPGQTT</sequence>
<evidence type="ECO:0000313" key="4">
    <source>
        <dbReference type="Proteomes" id="UP000028045"/>
    </source>
</evidence>
<dbReference type="OrthoDB" id="566138at2759"/>
<gene>
    <name evidence="3" type="ORF">S7711_03355</name>
</gene>
<dbReference type="SUPFAM" id="SSF75304">
    <property type="entry name" value="Amidase signature (AS) enzymes"/>
    <property type="match status" value="1"/>
</dbReference>
<feature type="domain" description="Amidase" evidence="2">
    <location>
        <begin position="53"/>
        <end position="514"/>
    </location>
</feature>